<dbReference type="AlphaFoldDB" id="A0A0R3AGT0"/>
<evidence type="ECO:0000313" key="2">
    <source>
        <dbReference type="Proteomes" id="UP000050852"/>
    </source>
</evidence>
<dbReference type="Pfam" id="PF11876">
    <property type="entry name" value="TsiV"/>
    <property type="match status" value="1"/>
</dbReference>
<name>A0A0R3AGT0_9PSED</name>
<dbReference type="RefSeq" id="WP_057702371.1">
    <property type="nucleotide sequence ID" value="NZ_JAUKOF010000053.1"/>
</dbReference>
<dbReference type="OrthoDB" id="8986326at2"/>
<dbReference type="Proteomes" id="UP000050852">
    <property type="component" value="Unassembled WGS sequence"/>
</dbReference>
<sequence>MSTTHQMFTAEERDLFVELLKEWPNSESGTEESSHGVSPFISFYFPPGPDNHQEIALLMVDIHEDFEQLLGKPYTIGTHPISERPHPYGSSRLPDLREQARKASRSEHFVFKFTDEKNHASSPTTAGYFWRTWFIRDEERRTAYSSIMFYYRWQWWQDNREAWRRFVLKTIDLLKAHQVYSGFAMANPLQFGTRSAITTWERSLAPSFYGLDIDFPFGMQSALRNGIRPPTWAFLLADHWREKLDLTREQVRAALAHPRISITELHSGQWIELGEQPELYPVELGVPELPMLLNKLLKPIRYDDLGLLGFGQWDGDPNERFTDADSLRWMARFDADSDWPTPATRFRRPPDISPAQVSNKVIALSIVSGMACTQSGWWLVPGQAYSRRAFTQGDTLPTLASESGDEAVFWQRDFDQTPSGFANSQEPAPRAGRWEMELDRCVDCEVKLNERLPLHQGQVVRWLWAVHGLRARSGEPCPYHGLWVCEYKPSTLQLFYDGHQMPWVGGEKVVWLWLGTVAHFFYEGP</sequence>
<gene>
    <name evidence="1" type="ORF">TX23_12155</name>
</gene>
<accession>A0A0R3AGT0</accession>
<organism evidence="1 2">
    <name type="scientific">Pseudomonas paralactis</name>
    <dbReference type="NCBI Taxonomy" id="1615673"/>
    <lineage>
        <taxon>Bacteria</taxon>
        <taxon>Pseudomonadati</taxon>
        <taxon>Pseudomonadota</taxon>
        <taxon>Gammaproteobacteria</taxon>
        <taxon>Pseudomonadales</taxon>
        <taxon>Pseudomonadaceae</taxon>
        <taxon>Pseudomonas</taxon>
    </lineage>
</organism>
<reference evidence="1 2" key="1">
    <citation type="submission" date="2015-02" db="EMBL/GenBank/DDBJ databases">
        <title>Two Pseudomonas sp. nov., isolated from raw milk.</title>
        <authorList>
            <person name="Wenning M."/>
            <person name="von Neubeck M."/>
            <person name="Huptas C."/>
            <person name="Scherer S."/>
        </authorList>
    </citation>
    <scope>NUCLEOTIDE SEQUENCE [LARGE SCALE GENOMIC DNA]</scope>
    <source>
        <strain evidence="1 2">DSM 29164</strain>
    </source>
</reference>
<evidence type="ECO:0000313" key="1">
    <source>
        <dbReference type="EMBL" id="KRP72106.1"/>
    </source>
</evidence>
<proteinExistence type="predicted"/>
<dbReference type="InterPro" id="IPR021815">
    <property type="entry name" value="TsiV"/>
</dbReference>
<comment type="caution">
    <text evidence="1">The sequence shown here is derived from an EMBL/GenBank/DDBJ whole genome shotgun (WGS) entry which is preliminary data.</text>
</comment>
<protein>
    <recommendedName>
        <fullName evidence="3">DUF3396 domain-containing protein</fullName>
    </recommendedName>
</protein>
<dbReference type="PATRIC" id="fig|1615673.3.peg.3480"/>
<evidence type="ECO:0008006" key="3">
    <source>
        <dbReference type="Google" id="ProtNLM"/>
    </source>
</evidence>
<dbReference type="EMBL" id="JYLN01000004">
    <property type="protein sequence ID" value="KRP72106.1"/>
    <property type="molecule type" value="Genomic_DNA"/>
</dbReference>